<evidence type="ECO:0000313" key="3">
    <source>
        <dbReference type="EMBL" id="QLG62557.1"/>
    </source>
</evidence>
<keyword evidence="2" id="KW-0472">Membrane</keyword>
<protein>
    <submittedName>
        <fullName evidence="3">Uncharacterized protein</fullName>
    </submittedName>
</protein>
<organism evidence="3 4">
    <name type="scientific">Halorarum salinum</name>
    <dbReference type="NCBI Taxonomy" id="2743089"/>
    <lineage>
        <taxon>Archaea</taxon>
        <taxon>Methanobacteriati</taxon>
        <taxon>Methanobacteriota</taxon>
        <taxon>Stenosarchaea group</taxon>
        <taxon>Halobacteria</taxon>
        <taxon>Halobacteriales</taxon>
        <taxon>Haloferacaceae</taxon>
        <taxon>Halorarum</taxon>
    </lineage>
</organism>
<keyword evidence="2" id="KW-1133">Transmembrane helix</keyword>
<accession>A0A7D5QAM9</accession>
<dbReference type="AlphaFoldDB" id="A0A7D5QAM9"/>
<gene>
    <name evidence="3" type="ORF">HUG12_12820</name>
</gene>
<feature type="transmembrane region" description="Helical" evidence="2">
    <location>
        <begin position="30"/>
        <end position="48"/>
    </location>
</feature>
<evidence type="ECO:0000313" key="4">
    <source>
        <dbReference type="Proteomes" id="UP000509626"/>
    </source>
</evidence>
<keyword evidence="4" id="KW-1185">Reference proteome</keyword>
<feature type="region of interest" description="Disordered" evidence="1">
    <location>
        <begin position="1"/>
        <end position="22"/>
    </location>
</feature>
<dbReference type="EMBL" id="CP058579">
    <property type="protein sequence ID" value="QLG62557.1"/>
    <property type="molecule type" value="Genomic_DNA"/>
</dbReference>
<dbReference type="KEGG" id="halu:HUG12_12820"/>
<evidence type="ECO:0000256" key="1">
    <source>
        <dbReference type="SAM" id="MobiDB-lite"/>
    </source>
</evidence>
<name>A0A7D5QAM9_9EURY</name>
<keyword evidence="2" id="KW-0812">Transmembrane</keyword>
<proteinExistence type="predicted"/>
<reference evidence="3 4" key="1">
    <citation type="submission" date="2020-06" db="EMBL/GenBank/DDBJ databases">
        <title>NJ-3-1, isolated from saline soil.</title>
        <authorList>
            <person name="Cui H.L."/>
            <person name="Shi X."/>
        </authorList>
    </citation>
    <scope>NUCLEOTIDE SEQUENCE [LARGE SCALE GENOMIC DNA]</scope>
    <source>
        <strain evidence="3 4">NJ-3-1</strain>
    </source>
</reference>
<sequence>MSDGSGGAEGRNDRAGDGGNDEGGTWGERLLVATSVVFTVVLLSFVIWQASTTPAMAEPTASVTGTETLPGGDVKVTVRFRNAQDVGLVIATVEVDCDAPPPELTFEHVPADDRRTGHVICPPGSGDSTATVSTWVEA</sequence>
<dbReference type="GeneID" id="56038357"/>
<evidence type="ECO:0000256" key="2">
    <source>
        <dbReference type="SAM" id="Phobius"/>
    </source>
</evidence>
<dbReference type="OrthoDB" id="383375at2157"/>
<dbReference type="Proteomes" id="UP000509626">
    <property type="component" value="Chromosome"/>
</dbReference>
<dbReference type="RefSeq" id="WP_179269142.1">
    <property type="nucleotide sequence ID" value="NZ_CP058579.1"/>
</dbReference>